<keyword evidence="6 8" id="KW-0472">Membrane</keyword>
<proteinExistence type="inferred from homology"/>
<keyword evidence="2 8" id="KW-0813">Transport</keyword>
<dbReference type="PANTHER" id="PTHR32552:SF84">
    <property type="entry name" value="TONB-DEPENDENT RECEPTOR-RELATED"/>
    <property type="match status" value="1"/>
</dbReference>
<comment type="similarity">
    <text evidence="8">Belongs to the TonB-dependent receptor family.</text>
</comment>
<keyword evidence="7 8" id="KW-0998">Cell outer membrane</keyword>
<feature type="short sequence motif" description="TonB C-terminal box" evidence="9">
    <location>
        <begin position="110"/>
        <end position="127"/>
    </location>
</feature>
<dbReference type="SUPFAM" id="SSF56935">
    <property type="entry name" value="Porins"/>
    <property type="match status" value="1"/>
</dbReference>
<evidence type="ECO:0000259" key="10">
    <source>
        <dbReference type="Pfam" id="PF00593"/>
    </source>
</evidence>
<dbReference type="PANTHER" id="PTHR32552">
    <property type="entry name" value="FERRICHROME IRON RECEPTOR-RELATED"/>
    <property type="match status" value="1"/>
</dbReference>
<dbReference type="GO" id="GO:0015344">
    <property type="term" value="F:siderophore uptake transmembrane transporter activity"/>
    <property type="evidence" value="ECO:0007669"/>
    <property type="project" value="TreeGrafter"/>
</dbReference>
<keyword evidence="12" id="KW-1185">Reference proteome</keyword>
<dbReference type="STRING" id="121290.APY04_1084"/>
<dbReference type="AlphaFoldDB" id="A0A120CX18"/>
<protein>
    <submittedName>
        <fullName evidence="11">Outer membrane (Iron.B12.siderophore.hemin) receptor</fullName>
    </submittedName>
</protein>
<dbReference type="PROSITE" id="PS52016">
    <property type="entry name" value="TONB_DEPENDENT_REC_3"/>
    <property type="match status" value="1"/>
</dbReference>
<accession>A0A120CX18</accession>
<dbReference type="PROSITE" id="PS01156">
    <property type="entry name" value="TONB_DEPENDENT_REC_2"/>
    <property type="match status" value="1"/>
</dbReference>
<evidence type="ECO:0000256" key="1">
    <source>
        <dbReference type="ARBA" id="ARBA00004571"/>
    </source>
</evidence>
<evidence type="ECO:0000256" key="6">
    <source>
        <dbReference type="ARBA" id="ARBA00023136"/>
    </source>
</evidence>
<dbReference type="InterPro" id="IPR010917">
    <property type="entry name" value="TonB_rcpt_CS"/>
</dbReference>
<gene>
    <name evidence="11" type="ORF">APY04_1084</name>
</gene>
<name>A0A120CX18_HYPSL</name>
<dbReference type="PATRIC" id="fig|121290.4.peg.2285"/>
<evidence type="ECO:0000256" key="3">
    <source>
        <dbReference type="ARBA" id="ARBA00022452"/>
    </source>
</evidence>
<keyword evidence="11" id="KW-0675">Receptor</keyword>
<dbReference type="Gene3D" id="2.40.170.20">
    <property type="entry name" value="TonB-dependent receptor, beta-barrel domain"/>
    <property type="match status" value="1"/>
</dbReference>
<reference evidence="11 12" key="1">
    <citation type="submission" date="2015-10" db="EMBL/GenBank/DDBJ databases">
        <title>Transcriptomic analysis of a linuron degrading triple-species bacterial consortium.</title>
        <authorList>
            <person name="Albers P."/>
        </authorList>
    </citation>
    <scope>NUCLEOTIDE SEQUENCE [LARGE SCALE GENOMIC DNA]</scope>
    <source>
        <strain evidence="11 12">WDL6</strain>
    </source>
</reference>
<keyword evidence="5" id="KW-0798">TonB box</keyword>
<evidence type="ECO:0000313" key="12">
    <source>
        <dbReference type="Proteomes" id="UP000059074"/>
    </source>
</evidence>
<comment type="subcellular location">
    <subcellularLocation>
        <location evidence="1 8">Cell outer membrane</location>
        <topology evidence="1 8">Multi-pass membrane protein</topology>
    </subcellularLocation>
</comment>
<evidence type="ECO:0000256" key="9">
    <source>
        <dbReference type="PROSITE-ProRule" id="PRU10144"/>
    </source>
</evidence>
<feature type="domain" description="TonB-dependent receptor-like beta-barrel" evidence="10">
    <location>
        <begin position="16"/>
        <end position="91"/>
    </location>
</feature>
<evidence type="ECO:0000256" key="5">
    <source>
        <dbReference type="ARBA" id="ARBA00023077"/>
    </source>
</evidence>
<dbReference type="Pfam" id="PF00593">
    <property type="entry name" value="TonB_dep_Rec_b-barrel"/>
    <property type="match status" value="1"/>
</dbReference>
<dbReference type="EMBL" id="LMTR01000033">
    <property type="protein sequence ID" value="KWT70259.1"/>
    <property type="molecule type" value="Genomic_DNA"/>
</dbReference>
<sequence>MLEAEYDEFNEVVSGINVSRAGNRPTNVPTKTANAWVSWNFTDFWTANAGVRYVGERSANTANTVSFPEYIVVDASLEWDVTAETSVRFHAPNLFDEIYVGGPSLFGGNQWILGEPRAFRVATHVKF</sequence>
<dbReference type="Proteomes" id="UP000059074">
    <property type="component" value="Unassembled WGS sequence"/>
</dbReference>
<keyword evidence="4 8" id="KW-0812">Transmembrane</keyword>
<dbReference type="GO" id="GO:0009279">
    <property type="term" value="C:cell outer membrane"/>
    <property type="evidence" value="ECO:0007669"/>
    <property type="project" value="UniProtKB-SubCell"/>
</dbReference>
<dbReference type="InterPro" id="IPR036942">
    <property type="entry name" value="Beta-barrel_TonB_sf"/>
</dbReference>
<keyword evidence="3 8" id="KW-1134">Transmembrane beta strand</keyword>
<comment type="caution">
    <text evidence="11">The sequence shown here is derived from an EMBL/GenBank/DDBJ whole genome shotgun (WGS) entry which is preliminary data.</text>
</comment>
<evidence type="ECO:0000256" key="8">
    <source>
        <dbReference type="PROSITE-ProRule" id="PRU01360"/>
    </source>
</evidence>
<evidence type="ECO:0000313" key="11">
    <source>
        <dbReference type="EMBL" id="KWT70259.1"/>
    </source>
</evidence>
<organism evidence="11 12">
    <name type="scientific">Hyphomicrobium sulfonivorans</name>
    <dbReference type="NCBI Taxonomy" id="121290"/>
    <lineage>
        <taxon>Bacteria</taxon>
        <taxon>Pseudomonadati</taxon>
        <taxon>Pseudomonadota</taxon>
        <taxon>Alphaproteobacteria</taxon>
        <taxon>Hyphomicrobiales</taxon>
        <taxon>Hyphomicrobiaceae</taxon>
        <taxon>Hyphomicrobium</taxon>
    </lineage>
</organism>
<dbReference type="InterPro" id="IPR039426">
    <property type="entry name" value="TonB-dep_rcpt-like"/>
</dbReference>
<evidence type="ECO:0000256" key="2">
    <source>
        <dbReference type="ARBA" id="ARBA00022448"/>
    </source>
</evidence>
<evidence type="ECO:0000256" key="4">
    <source>
        <dbReference type="ARBA" id="ARBA00022692"/>
    </source>
</evidence>
<dbReference type="InterPro" id="IPR000531">
    <property type="entry name" value="Beta-barrel_TonB"/>
</dbReference>
<evidence type="ECO:0000256" key="7">
    <source>
        <dbReference type="ARBA" id="ARBA00023237"/>
    </source>
</evidence>